<dbReference type="AlphaFoldDB" id="A0A0C9W9G9"/>
<feature type="non-terminal residue" evidence="3">
    <location>
        <position position="1"/>
    </location>
</feature>
<dbReference type="PANTHER" id="PTHR46009">
    <property type="entry name" value="VACUOLAR PROTEIN SORTING-ASSOCIATED PROTEIN VTA1 HOMOLOG"/>
    <property type="match status" value="1"/>
</dbReference>
<dbReference type="Pfam" id="PF18097">
    <property type="entry name" value="Vta1_C"/>
    <property type="match status" value="1"/>
</dbReference>
<keyword evidence="4" id="KW-1185">Reference proteome</keyword>
<dbReference type="InterPro" id="IPR041212">
    <property type="entry name" value="Vta1_C"/>
</dbReference>
<dbReference type="InterPro" id="IPR044538">
    <property type="entry name" value="Vta1-like"/>
</dbReference>
<dbReference type="Proteomes" id="UP000053820">
    <property type="component" value="Unassembled WGS sequence"/>
</dbReference>
<reference evidence="3 4" key="1">
    <citation type="submission" date="2014-04" db="EMBL/GenBank/DDBJ databases">
        <title>Evolutionary Origins and Diversification of the Mycorrhizal Mutualists.</title>
        <authorList>
            <consortium name="DOE Joint Genome Institute"/>
            <consortium name="Mycorrhizal Genomics Consortium"/>
            <person name="Kohler A."/>
            <person name="Kuo A."/>
            <person name="Nagy L.G."/>
            <person name="Floudas D."/>
            <person name="Copeland A."/>
            <person name="Barry K.W."/>
            <person name="Cichocki N."/>
            <person name="Veneault-Fourrey C."/>
            <person name="LaButti K."/>
            <person name="Lindquist E.A."/>
            <person name="Lipzen A."/>
            <person name="Lundell T."/>
            <person name="Morin E."/>
            <person name="Murat C."/>
            <person name="Riley R."/>
            <person name="Ohm R."/>
            <person name="Sun H."/>
            <person name="Tunlid A."/>
            <person name="Henrissat B."/>
            <person name="Grigoriev I.V."/>
            <person name="Hibbett D.S."/>
            <person name="Martin F."/>
        </authorList>
    </citation>
    <scope>NUCLEOTIDE SEQUENCE [LARGE SCALE GENOMIC DNA]</scope>
    <source>
        <strain evidence="3 4">MD-312</strain>
    </source>
</reference>
<feature type="domain" description="Vta1 C-terminal" evidence="2">
    <location>
        <begin position="86"/>
        <end position="122"/>
    </location>
</feature>
<evidence type="ECO:0000259" key="2">
    <source>
        <dbReference type="Pfam" id="PF18097"/>
    </source>
</evidence>
<gene>
    <name evidence="3" type="ORF">HYDPIDRAFT_40144</name>
</gene>
<evidence type="ECO:0000313" key="3">
    <source>
        <dbReference type="EMBL" id="KIJ64393.1"/>
    </source>
</evidence>
<evidence type="ECO:0000256" key="1">
    <source>
        <dbReference type="SAM" id="MobiDB-lite"/>
    </source>
</evidence>
<dbReference type="PANTHER" id="PTHR46009:SF1">
    <property type="entry name" value="VACUOLAR PROTEIN SORTING-ASSOCIATED PROTEIN VTA1 HOMOLOG"/>
    <property type="match status" value="1"/>
</dbReference>
<dbReference type="GO" id="GO:0032511">
    <property type="term" value="P:late endosome to vacuole transport via multivesicular body sorting pathway"/>
    <property type="evidence" value="ECO:0007669"/>
    <property type="project" value="InterPro"/>
</dbReference>
<accession>A0A0C9W9G9</accession>
<dbReference type="GO" id="GO:0005771">
    <property type="term" value="C:multivesicular body"/>
    <property type="evidence" value="ECO:0007669"/>
    <property type="project" value="TreeGrafter"/>
</dbReference>
<dbReference type="OrthoDB" id="391137at2759"/>
<dbReference type="EMBL" id="KN839846">
    <property type="protein sequence ID" value="KIJ64393.1"/>
    <property type="molecule type" value="Genomic_DNA"/>
</dbReference>
<dbReference type="Gene3D" id="1.20.5.420">
    <property type="entry name" value="Immunoglobulin FC, subunit C"/>
    <property type="match status" value="1"/>
</dbReference>
<proteinExistence type="predicted"/>
<feature type="region of interest" description="Disordered" evidence="1">
    <location>
        <begin position="1"/>
        <end position="21"/>
    </location>
</feature>
<evidence type="ECO:0000313" key="4">
    <source>
        <dbReference type="Proteomes" id="UP000053820"/>
    </source>
</evidence>
<feature type="compositionally biased region" description="Low complexity" evidence="1">
    <location>
        <begin position="9"/>
        <end position="19"/>
    </location>
</feature>
<dbReference type="HOGENOM" id="CLU_2020689_0_0_1"/>
<protein>
    <recommendedName>
        <fullName evidence="2">Vta1 C-terminal domain-containing protein</fullName>
    </recommendedName>
</protein>
<name>A0A0C9W9G9_9AGAM</name>
<organism evidence="3 4">
    <name type="scientific">Hydnomerulius pinastri MD-312</name>
    <dbReference type="NCBI Taxonomy" id="994086"/>
    <lineage>
        <taxon>Eukaryota</taxon>
        <taxon>Fungi</taxon>
        <taxon>Dikarya</taxon>
        <taxon>Basidiomycota</taxon>
        <taxon>Agaricomycotina</taxon>
        <taxon>Agaricomycetes</taxon>
        <taxon>Agaricomycetidae</taxon>
        <taxon>Boletales</taxon>
        <taxon>Boletales incertae sedis</taxon>
        <taxon>Leucogyrophana</taxon>
    </lineage>
</organism>
<sequence length="123" mass="12909">AESSERAESPSAPTFISPVSPLPPPSAPYIIAPPVPSASTIPFVHPAAYAPPAPASITPPPSIEPIRVPVRPAETRTARTVELTPSILAKAQKHCRFAISALDYEDAEQAKKELRAALEILGG</sequence>